<dbReference type="EMBL" id="BAAAFI010000043">
    <property type="protein sequence ID" value="GAA0880327.1"/>
    <property type="molecule type" value="Genomic_DNA"/>
</dbReference>
<dbReference type="Gene3D" id="3.40.50.620">
    <property type="entry name" value="HUPs"/>
    <property type="match status" value="2"/>
</dbReference>
<dbReference type="Proteomes" id="UP001500469">
    <property type="component" value="Unassembled WGS sequence"/>
</dbReference>
<dbReference type="RefSeq" id="WP_343853615.1">
    <property type="nucleotide sequence ID" value="NZ_BAAAFI010000043.1"/>
</dbReference>
<dbReference type="PRINTS" id="PR01438">
    <property type="entry name" value="UNVRSLSTRESS"/>
</dbReference>
<accession>A0ABP3YI66</accession>
<evidence type="ECO:0000313" key="4">
    <source>
        <dbReference type="Proteomes" id="UP001500469"/>
    </source>
</evidence>
<evidence type="ECO:0000313" key="3">
    <source>
        <dbReference type="EMBL" id="GAA0880327.1"/>
    </source>
</evidence>
<comment type="caution">
    <text evidence="3">The sequence shown here is derived from an EMBL/GenBank/DDBJ whole genome shotgun (WGS) entry which is preliminary data.</text>
</comment>
<sequence>MIKVLVPFDFSPTAQHALNFATSLTEVYHHVEISVIHVLETPVTTGMGTMGGGLESIPDFQNQIFYMELIETRKKQFKELEEQYEGSKFSFKSKLVLGNVFKGINEAIQKESPDLVIMGSKGSSGLEEVIIGSNTEKVVRNASCPVITIKADTPIDKMKKVVFASDFRESDDHVAGRIKRMQAIFDAEFYFVVINTPGNFETTRESMERIRTFVRKYQFENIKAEIYNSLSEESGILEFADDVQADMIAMTTHGRTGLLHLITGSIAEDVVNHSKRPVWTYKTK</sequence>
<dbReference type="InterPro" id="IPR006016">
    <property type="entry name" value="UspA"/>
</dbReference>
<keyword evidence="4" id="KW-1185">Reference proteome</keyword>
<evidence type="ECO:0000256" key="1">
    <source>
        <dbReference type="ARBA" id="ARBA00008791"/>
    </source>
</evidence>
<reference evidence="4" key="1">
    <citation type="journal article" date="2019" name="Int. J. Syst. Evol. Microbiol.">
        <title>The Global Catalogue of Microorganisms (GCM) 10K type strain sequencing project: providing services to taxonomists for standard genome sequencing and annotation.</title>
        <authorList>
            <consortium name="The Broad Institute Genomics Platform"/>
            <consortium name="The Broad Institute Genome Sequencing Center for Infectious Disease"/>
            <person name="Wu L."/>
            <person name="Ma J."/>
        </authorList>
    </citation>
    <scope>NUCLEOTIDE SEQUENCE [LARGE SCALE GENOMIC DNA]</scope>
    <source>
        <strain evidence="4">JCM 16112</strain>
    </source>
</reference>
<comment type="similarity">
    <text evidence="1">Belongs to the universal stress protein A family.</text>
</comment>
<dbReference type="InterPro" id="IPR014729">
    <property type="entry name" value="Rossmann-like_a/b/a_fold"/>
</dbReference>
<dbReference type="Pfam" id="PF00582">
    <property type="entry name" value="Usp"/>
    <property type="match status" value="2"/>
</dbReference>
<feature type="domain" description="UspA" evidence="2">
    <location>
        <begin position="3"/>
        <end position="150"/>
    </location>
</feature>
<gene>
    <name evidence="3" type="ORF">GCM10009119_32970</name>
</gene>
<dbReference type="PANTHER" id="PTHR46268:SF6">
    <property type="entry name" value="UNIVERSAL STRESS PROTEIN UP12"/>
    <property type="match status" value="1"/>
</dbReference>
<dbReference type="CDD" id="cd00293">
    <property type="entry name" value="USP-like"/>
    <property type="match status" value="2"/>
</dbReference>
<dbReference type="SUPFAM" id="SSF52402">
    <property type="entry name" value="Adenine nucleotide alpha hydrolases-like"/>
    <property type="match status" value="2"/>
</dbReference>
<feature type="domain" description="UspA" evidence="2">
    <location>
        <begin position="159"/>
        <end position="281"/>
    </location>
</feature>
<organism evidence="3 4">
    <name type="scientific">Algoriphagus jejuensis</name>
    <dbReference type="NCBI Taxonomy" id="419934"/>
    <lineage>
        <taxon>Bacteria</taxon>
        <taxon>Pseudomonadati</taxon>
        <taxon>Bacteroidota</taxon>
        <taxon>Cytophagia</taxon>
        <taxon>Cytophagales</taxon>
        <taxon>Cyclobacteriaceae</taxon>
        <taxon>Algoriphagus</taxon>
    </lineage>
</organism>
<protein>
    <submittedName>
        <fullName evidence="3">Universal stress protein</fullName>
    </submittedName>
</protein>
<dbReference type="InterPro" id="IPR006015">
    <property type="entry name" value="Universal_stress_UspA"/>
</dbReference>
<evidence type="ECO:0000259" key="2">
    <source>
        <dbReference type="Pfam" id="PF00582"/>
    </source>
</evidence>
<dbReference type="PANTHER" id="PTHR46268">
    <property type="entry name" value="STRESS RESPONSE PROTEIN NHAX"/>
    <property type="match status" value="1"/>
</dbReference>
<name>A0ABP3YI66_9BACT</name>
<proteinExistence type="inferred from homology"/>